<evidence type="ECO:0000313" key="2">
    <source>
        <dbReference type="EMBL" id="EDX72078.1"/>
    </source>
</evidence>
<name>B4W173_9CYAN</name>
<gene>
    <name evidence="2" type="ORF">MC7420_7558</name>
</gene>
<sequence>MWKSIISDVGLKPELPSSAPGIPHTQPQNTIDNSATKGESLRVRP</sequence>
<dbReference type="EMBL" id="DS989867">
    <property type="protein sequence ID" value="EDX72078.1"/>
    <property type="molecule type" value="Genomic_DNA"/>
</dbReference>
<accession>B4W173</accession>
<dbReference type="Proteomes" id="UP000003835">
    <property type="component" value="Unassembled WGS sequence"/>
</dbReference>
<keyword evidence="3" id="KW-1185">Reference proteome</keyword>
<protein>
    <submittedName>
        <fullName evidence="2">Uncharacterized protein</fullName>
    </submittedName>
</protein>
<dbReference type="HOGENOM" id="CLU_3198446_0_0_3"/>
<proteinExistence type="predicted"/>
<reference evidence="2 3" key="1">
    <citation type="submission" date="2008-07" db="EMBL/GenBank/DDBJ databases">
        <authorList>
            <person name="Tandeau de Marsac N."/>
            <person name="Ferriera S."/>
            <person name="Johnson J."/>
            <person name="Kravitz S."/>
            <person name="Beeson K."/>
            <person name="Sutton G."/>
            <person name="Rogers Y.-H."/>
            <person name="Friedman R."/>
            <person name="Frazier M."/>
            <person name="Venter J.C."/>
        </authorList>
    </citation>
    <scope>NUCLEOTIDE SEQUENCE [LARGE SCALE GENOMIC DNA]</scope>
    <source>
        <strain evidence="2 3">PCC 7420</strain>
    </source>
</reference>
<feature type="compositionally biased region" description="Polar residues" evidence="1">
    <location>
        <begin position="25"/>
        <end position="37"/>
    </location>
</feature>
<evidence type="ECO:0000256" key="1">
    <source>
        <dbReference type="SAM" id="MobiDB-lite"/>
    </source>
</evidence>
<feature type="region of interest" description="Disordered" evidence="1">
    <location>
        <begin position="1"/>
        <end position="45"/>
    </location>
</feature>
<dbReference type="AlphaFoldDB" id="B4W173"/>
<evidence type="ECO:0000313" key="3">
    <source>
        <dbReference type="Proteomes" id="UP000003835"/>
    </source>
</evidence>
<organism evidence="2 3">
    <name type="scientific">Coleofasciculus chthonoplastes PCC 7420</name>
    <dbReference type="NCBI Taxonomy" id="118168"/>
    <lineage>
        <taxon>Bacteria</taxon>
        <taxon>Bacillati</taxon>
        <taxon>Cyanobacteriota</taxon>
        <taxon>Cyanophyceae</taxon>
        <taxon>Coleofasciculales</taxon>
        <taxon>Coleofasciculaceae</taxon>
        <taxon>Coleofasciculus</taxon>
    </lineage>
</organism>